<accession>M0QIB2</accession>
<dbReference type="PANTHER" id="PTHR42953">
    <property type="entry name" value="HIGH-AFFINITY ZINC UPTAKE SYSTEM PROTEIN ZNUA-RELATED"/>
    <property type="match status" value="1"/>
</dbReference>
<dbReference type="AlphaFoldDB" id="M0QIB2"/>
<evidence type="ECO:0000256" key="4">
    <source>
        <dbReference type="ARBA" id="ARBA00022729"/>
    </source>
</evidence>
<dbReference type="eggNOG" id="COG0803">
    <property type="taxonomic scope" value="Bacteria"/>
</dbReference>
<evidence type="ECO:0000256" key="6">
    <source>
        <dbReference type="SAM" id="MobiDB-lite"/>
    </source>
</evidence>
<evidence type="ECO:0000256" key="3">
    <source>
        <dbReference type="ARBA" id="ARBA00022723"/>
    </source>
</evidence>
<dbReference type="InterPro" id="IPR050492">
    <property type="entry name" value="Bact_metal-bind_prot9"/>
</dbReference>
<keyword evidence="4 7" id="KW-0732">Signal</keyword>
<dbReference type="Gene3D" id="3.40.50.1980">
    <property type="entry name" value="Nitrogenase molybdenum iron protein domain"/>
    <property type="match status" value="2"/>
</dbReference>
<proteinExistence type="predicted"/>
<dbReference type="STRING" id="1223545.GS4_11_03080"/>
<feature type="coiled-coil region" evidence="5">
    <location>
        <begin position="183"/>
        <end position="210"/>
    </location>
</feature>
<protein>
    <submittedName>
        <fullName evidence="8">Putative ABC transporter substrate-binding protein</fullName>
    </submittedName>
</protein>
<feature type="signal peptide" evidence="7">
    <location>
        <begin position="1"/>
        <end position="24"/>
    </location>
</feature>
<dbReference type="Proteomes" id="UP000011666">
    <property type="component" value="Unassembled WGS sequence"/>
</dbReference>
<dbReference type="EMBL" id="BANX01000011">
    <property type="protein sequence ID" value="GAC68036.1"/>
    <property type="molecule type" value="Genomic_DNA"/>
</dbReference>
<sequence length="331" mass="34546">MRPPRTRLTLALVGLASTATLALAGCSGGGSTDGTPTVVTSTDVWASVASAVAGDKADVTALYTSSEGDPHEFEPSASDTAKAADAQVVLINGGHYDSYLEDAPKADGATVVNAFDLLSDDEHEHAAEHGSESEHADDHAESGEGHAHNHGETNEHVFYDLVVVGQVADKVADALAEKSPDNAQFFRDNAKKFTEQIDGLRAKLAQIKRAHNGTDVAQTEPLAGYMLTEAGLKDVAPAGFTEAVEGGQSPSAADRAAMEDLLRTRTAKTFVYNTQAVDPVTEALLALAKSANVPVVEFTETLPTGVTSYIDWQSKQIDALSGALTASGNAR</sequence>
<dbReference type="GO" id="GO:0030001">
    <property type="term" value="P:metal ion transport"/>
    <property type="evidence" value="ECO:0007669"/>
    <property type="project" value="InterPro"/>
</dbReference>
<evidence type="ECO:0000313" key="9">
    <source>
        <dbReference type="Proteomes" id="UP000011666"/>
    </source>
</evidence>
<feature type="region of interest" description="Disordered" evidence="6">
    <location>
        <begin position="122"/>
        <end position="151"/>
    </location>
</feature>
<comment type="subcellular location">
    <subcellularLocation>
        <location evidence="1">Cell envelope</location>
    </subcellularLocation>
</comment>
<keyword evidence="5" id="KW-0175">Coiled coil</keyword>
<dbReference type="GO" id="GO:0030313">
    <property type="term" value="C:cell envelope"/>
    <property type="evidence" value="ECO:0007669"/>
    <property type="project" value="UniProtKB-SubCell"/>
</dbReference>
<reference evidence="8 9" key="1">
    <citation type="submission" date="2013-01" db="EMBL/GenBank/DDBJ databases">
        <title>Whole genome shotgun sequence of Gordonia soli NBRC 108243.</title>
        <authorList>
            <person name="Isaki-Nakamura S."/>
            <person name="Hosoyama A."/>
            <person name="Tsuchikane K."/>
            <person name="Ando Y."/>
            <person name="Baba S."/>
            <person name="Ohji S."/>
            <person name="Hamada M."/>
            <person name="Tamura T."/>
            <person name="Yamazoe A."/>
            <person name="Yamazaki S."/>
            <person name="Fujita N."/>
        </authorList>
    </citation>
    <scope>NUCLEOTIDE SEQUENCE [LARGE SCALE GENOMIC DNA]</scope>
    <source>
        <strain evidence="8 9">NBRC 108243</strain>
    </source>
</reference>
<keyword evidence="2" id="KW-0813">Transport</keyword>
<dbReference type="OrthoDB" id="5296019at2"/>
<organism evidence="8 9">
    <name type="scientific">Gordonia soli NBRC 108243</name>
    <dbReference type="NCBI Taxonomy" id="1223545"/>
    <lineage>
        <taxon>Bacteria</taxon>
        <taxon>Bacillati</taxon>
        <taxon>Actinomycetota</taxon>
        <taxon>Actinomycetes</taxon>
        <taxon>Mycobacteriales</taxon>
        <taxon>Gordoniaceae</taxon>
        <taxon>Gordonia</taxon>
    </lineage>
</organism>
<keyword evidence="9" id="KW-1185">Reference proteome</keyword>
<dbReference type="RefSeq" id="WP_007619813.1">
    <property type="nucleotide sequence ID" value="NZ_BANX01000011.1"/>
</dbReference>
<keyword evidence="3" id="KW-0479">Metal-binding</keyword>
<evidence type="ECO:0000256" key="2">
    <source>
        <dbReference type="ARBA" id="ARBA00022448"/>
    </source>
</evidence>
<feature type="chain" id="PRO_5004003834" evidence="7">
    <location>
        <begin position="25"/>
        <end position="331"/>
    </location>
</feature>
<dbReference type="PANTHER" id="PTHR42953:SF1">
    <property type="entry name" value="METAL-BINDING PROTEIN HI_0362-RELATED"/>
    <property type="match status" value="1"/>
</dbReference>
<evidence type="ECO:0000313" key="8">
    <source>
        <dbReference type="EMBL" id="GAC68036.1"/>
    </source>
</evidence>
<evidence type="ECO:0000256" key="7">
    <source>
        <dbReference type="SAM" id="SignalP"/>
    </source>
</evidence>
<dbReference type="InterPro" id="IPR006127">
    <property type="entry name" value="ZnuA-like"/>
</dbReference>
<comment type="caution">
    <text evidence="8">The sequence shown here is derived from an EMBL/GenBank/DDBJ whole genome shotgun (WGS) entry which is preliminary data.</text>
</comment>
<dbReference type="SUPFAM" id="SSF53807">
    <property type="entry name" value="Helical backbone' metal receptor"/>
    <property type="match status" value="1"/>
</dbReference>
<evidence type="ECO:0000256" key="5">
    <source>
        <dbReference type="SAM" id="Coils"/>
    </source>
</evidence>
<gene>
    <name evidence="8" type="ORF">GS4_11_03080</name>
</gene>
<dbReference type="Pfam" id="PF01297">
    <property type="entry name" value="ZnuA"/>
    <property type="match status" value="1"/>
</dbReference>
<dbReference type="PROSITE" id="PS51257">
    <property type="entry name" value="PROKAR_LIPOPROTEIN"/>
    <property type="match status" value="1"/>
</dbReference>
<name>M0QIB2_9ACTN</name>
<dbReference type="GO" id="GO:0046872">
    <property type="term" value="F:metal ion binding"/>
    <property type="evidence" value="ECO:0007669"/>
    <property type="project" value="UniProtKB-KW"/>
</dbReference>
<evidence type="ECO:0000256" key="1">
    <source>
        <dbReference type="ARBA" id="ARBA00004196"/>
    </source>
</evidence>